<feature type="binding site" evidence="18">
    <location>
        <position position="563"/>
    </location>
    <ligand>
        <name>ATP</name>
        <dbReference type="ChEBI" id="CHEBI:30616"/>
    </ligand>
</feature>
<dbReference type="PROSITE" id="PS00108">
    <property type="entry name" value="PROTEIN_KINASE_ST"/>
    <property type="match status" value="1"/>
</dbReference>
<gene>
    <name evidence="23" type="ORF">QSP1433_LOCUS4160</name>
</gene>
<dbReference type="GO" id="GO:0046872">
    <property type="term" value="F:metal ion binding"/>
    <property type="evidence" value="ECO:0007669"/>
    <property type="project" value="UniProtKB-KW"/>
</dbReference>
<comment type="catalytic activity">
    <reaction evidence="17">
        <text>L-seryl-[protein] + ATP = O-phospho-L-seryl-[protein] + ADP + H(+)</text>
        <dbReference type="Rhea" id="RHEA:17989"/>
        <dbReference type="Rhea" id="RHEA-COMP:9863"/>
        <dbReference type="Rhea" id="RHEA-COMP:11604"/>
        <dbReference type="ChEBI" id="CHEBI:15378"/>
        <dbReference type="ChEBI" id="CHEBI:29999"/>
        <dbReference type="ChEBI" id="CHEBI:30616"/>
        <dbReference type="ChEBI" id="CHEBI:83421"/>
        <dbReference type="ChEBI" id="CHEBI:456216"/>
        <dbReference type="EC" id="2.7.11.12"/>
    </reaction>
</comment>
<feature type="domain" description="Cyclic nucleotide-binding" evidence="21">
    <location>
        <begin position="187"/>
        <end position="310"/>
    </location>
</feature>
<dbReference type="Gene3D" id="2.60.120.10">
    <property type="entry name" value="Jelly Rolls"/>
    <property type="match status" value="3"/>
</dbReference>
<comment type="catalytic activity">
    <reaction evidence="16">
        <text>L-threonyl-[protein] + ATP = O-phospho-L-threonyl-[protein] + ADP + H(+)</text>
        <dbReference type="Rhea" id="RHEA:46608"/>
        <dbReference type="Rhea" id="RHEA-COMP:11060"/>
        <dbReference type="Rhea" id="RHEA-COMP:11605"/>
        <dbReference type="ChEBI" id="CHEBI:15378"/>
        <dbReference type="ChEBI" id="CHEBI:30013"/>
        <dbReference type="ChEBI" id="CHEBI:30616"/>
        <dbReference type="ChEBI" id="CHEBI:61977"/>
        <dbReference type="ChEBI" id="CHEBI:456216"/>
        <dbReference type="EC" id="2.7.11.12"/>
    </reaction>
</comment>
<evidence type="ECO:0000256" key="18">
    <source>
        <dbReference type="PROSITE-ProRule" id="PRU10141"/>
    </source>
</evidence>
<evidence type="ECO:0000256" key="7">
    <source>
        <dbReference type="ARBA" id="ARBA00022553"/>
    </source>
</evidence>
<dbReference type="EC" id="2.7.11.12" evidence="3"/>
<keyword evidence="14" id="KW-0142">cGMP-binding</keyword>
<keyword evidence="5" id="KW-0723">Serine/threonine-protein kinase</keyword>
<keyword evidence="8" id="KW-0808">Transferase</keyword>
<protein>
    <recommendedName>
        <fullName evidence="15">cGMP-dependent protein kinase</fullName>
        <ecNumber evidence="3">2.7.11.12</ecNumber>
    </recommendedName>
</protein>
<feature type="region of interest" description="Disordered" evidence="19">
    <location>
        <begin position="1"/>
        <end position="30"/>
    </location>
</feature>
<evidence type="ECO:0000256" key="15">
    <source>
        <dbReference type="ARBA" id="ARBA00024113"/>
    </source>
</evidence>
<evidence type="ECO:0000256" key="8">
    <source>
        <dbReference type="ARBA" id="ARBA00022679"/>
    </source>
</evidence>
<organism evidence="23">
    <name type="scientific">Mucochytrium quahogii</name>
    <dbReference type="NCBI Taxonomy" id="96639"/>
    <lineage>
        <taxon>Eukaryota</taxon>
        <taxon>Sar</taxon>
        <taxon>Stramenopiles</taxon>
        <taxon>Bigyra</taxon>
        <taxon>Labyrinthulomycetes</taxon>
        <taxon>Thraustochytrida</taxon>
        <taxon>Thraustochytriidae</taxon>
        <taxon>Mucochytrium</taxon>
    </lineage>
</organism>
<keyword evidence="11" id="KW-0418">Kinase</keyword>
<dbReference type="InterPro" id="IPR008271">
    <property type="entry name" value="Ser/Thr_kinase_AS"/>
</dbReference>
<evidence type="ECO:0000256" key="19">
    <source>
        <dbReference type="SAM" id="MobiDB-lite"/>
    </source>
</evidence>
<feature type="domain" description="Cyclic nucleotide-binding" evidence="21">
    <location>
        <begin position="65"/>
        <end position="184"/>
    </location>
</feature>
<evidence type="ECO:0000259" key="21">
    <source>
        <dbReference type="PROSITE" id="PS50042"/>
    </source>
</evidence>
<feature type="compositionally biased region" description="Basic and acidic residues" evidence="19">
    <location>
        <begin position="11"/>
        <end position="23"/>
    </location>
</feature>
<evidence type="ECO:0000256" key="2">
    <source>
        <dbReference type="ARBA" id="ARBA00006352"/>
    </source>
</evidence>
<dbReference type="Pfam" id="PF00027">
    <property type="entry name" value="cNMP_binding"/>
    <property type="match status" value="2"/>
</dbReference>
<dbReference type="InterPro" id="IPR000719">
    <property type="entry name" value="Prot_kinase_dom"/>
</dbReference>
<dbReference type="SMART" id="SM00220">
    <property type="entry name" value="S_TKc"/>
    <property type="match status" value="1"/>
</dbReference>
<dbReference type="InterPro" id="IPR014710">
    <property type="entry name" value="RmlC-like_jellyroll"/>
</dbReference>
<accession>A0A7S2W7P5</accession>
<proteinExistence type="inferred from homology"/>
<evidence type="ECO:0000256" key="12">
    <source>
        <dbReference type="ARBA" id="ARBA00022840"/>
    </source>
</evidence>
<dbReference type="InterPro" id="IPR000961">
    <property type="entry name" value="AGC-kinase_C"/>
</dbReference>
<evidence type="ECO:0000256" key="17">
    <source>
        <dbReference type="ARBA" id="ARBA00047462"/>
    </source>
</evidence>
<evidence type="ECO:0000256" key="14">
    <source>
        <dbReference type="ARBA" id="ARBA00022992"/>
    </source>
</evidence>
<evidence type="ECO:0000256" key="1">
    <source>
        <dbReference type="ARBA" id="ARBA00001946"/>
    </source>
</evidence>
<dbReference type="InterPro" id="IPR018488">
    <property type="entry name" value="cNMP-bd_CS"/>
</dbReference>
<dbReference type="CDD" id="cd00038">
    <property type="entry name" value="CAP_ED"/>
    <property type="match status" value="3"/>
</dbReference>
<dbReference type="FunFam" id="1.10.510.10:FF:000048">
    <property type="entry name" value="Protein kinase C"/>
    <property type="match status" value="1"/>
</dbReference>
<keyword evidence="7" id="KW-0597">Phosphoprotein</keyword>
<dbReference type="EMBL" id="HBHK01006834">
    <property type="protein sequence ID" value="CAD9673014.1"/>
    <property type="molecule type" value="Transcribed_RNA"/>
</dbReference>
<evidence type="ECO:0000256" key="6">
    <source>
        <dbReference type="ARBA" id="ARBA00022535"/>
    </source>
</evidence>
<feature type="domain" description="Cyclic nucleotide-binding" evidence="21">
    <location>
        <begin position="314"/>
        <end position="507"/>
    </location>
</feature>
<keyword evidence="6" id="KW-0140">cGMP</keyword>
<keyword evidence="10 18" id="KW-0547">Nucleotide-binding</keyword>
<feature type="compositionally biased region" description="Polar residues" evidence="19">
    <location>
        <begin position="436"/>
        <end position="453"/>
    </location>
</feature>
<dbReference type="AlphaFoldDB" id="A0A7S2W7P5"/>
<feature type="compositionally biased region" description="Pro residues" evidence="19">
    <location>
        <begin position="422"/>
        <end position="432"/>
    </location>
</feature>
<dbReference type="PROSITE" id="PS50042">
    <property type="entry name" value="CNMP_BINDING_3"/>
    <property type="match status" value="3"/>
</dbReference>
<dbReference type="GO" id="GO:0004691">
    <property type="term" value="F:cAMP-dependent protein kinase activity"/>
    <property type="evidence" value="ECO:0007669"/>
    <property type="project" value="TreeGrafter"/>
</dbReference>
<evidence type="ECO:0000256" key="4">
    <source>
        <dbReference type="ARBA" id="ARBA00022490"/>
    </source>
</evidence>
<evidence type="ECO:0000256" key="5">
    <source>
        <dbReference type="ARBA" id="ARBA00022527"/>
    </source>
</evidence>
<comment type="similarity">
    <text evidence="2">Belongs to the protein kinase superfamily. AGC Ser/Thr protein kinase family. cGMP subfamily.</text>
</comment>
<dbReference type="PANTHER" id="PTHR24353:SF37">
    <property type="entry name" value="CAMP-DEPENDENT PROTEIN KINASE CATALYTIC SUBUNIT PRKX"/>
    <property type="match status" value="1"/>
</dbReference>
<dbReference type="Gene3D" id="3.30.200.20">
    <property type="entry name" value="Phosphorylase Kinase, domain 1"/>
    <property type="match status" value="1"/>
</dbReference>
<evidence type="ECO:0000256" key="11">
    <source>
        <dbReference type="ARBA" id="ARBA00022777"/>
    </source>
</evidence>
<evidence type="ECO:0000256" key="16">
    <source>
        <dbReference type="ARBA" id="ARBA00047298"/>
    </source>
</evidence>
<feature type="compositionally biased region" description="Polar residues" evidence="19">
    <location>
        <begin position="1"/>
        <end position="10"/>
    </location>
</feature>
<keyword evidence="13" id="KW-0460">Magnesium</keyword>
<evidence type="ECO:0000256" key="9">
    <source>
        <dbReference type="ARBA" id="ARBA00022723"/>
    </source>
</evidence>
<dbReference type="GO" id="GO:0030553">
    <property type="term" value="F:cGMP binding"/>
    <property type="evidence" value="ECO:0007669"/>
    <property type="project" value="UniProtKB-KW"/>
</dbReference>
<dbReference type="PROSITE" id="PS00107">
    <property type="entry name" value="PROTEIN_KINASE_ATP"/>
    <property type="match status" value="1"/>
</dbReference>
<dbReference type="Pfam" id="PF00069">
    <property type="entry name" value="Pkinase"/>
    <property type="match status" value="1"/>
</dbReference>
<sequence>MGCSSSTNIRASEDRGDNRRAKNMDTGQDVPNYNLAEGINEIEIIPKEISPETLLLAQRIKDIPFLKMHSFRQIKQIASAMVEVQYESGQDIFRKEDNEDAFYVLKEPSQIDRLEVEGGPATMKTEIPTFFGETCLRYHNVKRRYTLRAKDSVVMLKISPEEYRNLIVQQAKQQESQHITFLLKVPILKDLTHEQLQALGRSLRHSKFTDGTKIITQGSHGSTFYFVESGVVKCVQKTQKGNTETVLEVNRYSAGDYFGEGALLQDAPRNADVVAVGEVTCLTLSRNDFNDLLGGVQQLLEHNFRARVLKGVELLSKLTDAERSELADLLIEQVCDPGEQIIRQGDIGEKFYIIKEGEVKFTRDHSPQGDQPADFVESLLLEGSLATHSSSSSANPILASSTAAAAAAAAAASVVSNSSLPPQAPPPIPPPVNADNKPSQQPAEAERSTSANGGSNGETAEEIGRLFTGQYFGEGALLTDAPRRANAFAVGTVTLLSLDRSIFSTVFDQSLQDMLNRNFEKRAEKDALIEFKDLQQIKVLGAGSYGQVLLVTNKVTGKTYALKTMQKQRIVSLRQEQHVINEKNILQTISHPFIVGLKQSYVSTEYVFVLLEAVLGGELFAYMQAAGRIKQKDALFYIAQVALVFEYLHSRNVIYRDLKPENLLVAANGYLKLTDFGLSKVLQNERKTYTLCGTPCYAAPEVYNLSGHGKAVDWWTLGVLTHELLSGTTPFDGDAEEIFASMEEYARAYPNIRLPRGLSGDVGDFALRLLNPNPNKRLGCLPRGGGARDVKMHSLFKGFSWTKLIQENTKAPFTPKIRSMYDTTNFYPAVVKGKQVQLANVEPESVRIAAEWTFT</sequence>
<evidence type="ECO:0000259" key="22">
    <source>
        <dbReference type="PROSITE" id="PS51285"/>
    </source>
</evidence>
<keyword evidence="9" id="KW-0479">Metal-binding</keyword>
<dbReference type="PRINTS" id="PR00103">
    <property type="entry name" value="CAMPKINASE"/>
</dbReference>
<name>A0A7S2W7P5_9STRA</name>
<dbReference type="PROSITE" id="PS51285">
    <property type="entry name" value="AGC_KINASE_CTER"/>
    <property type="match status" value="1"/>
</dbReference>
<keyword evidence="4" id="KW-0963">Cytoplasm</keyword>
<dbReference type="InterPro" id="IPR017441">
    <property type="entry name" value="Protein_kinase_ATP_BS"/>
</dbReference>
<evidence type="ECO:0000259" key="20">
    <source>
        <dbReference type="PROSITE" id="PS50011"/>
    </source>
</evidence>
<dbReference type="SUPFAM" id="SSF51206">
    <property type="entry name" value="cAMP-binding domain-like"/>
    <property type="match status" value="3"/>
</dbReference>
<dbReference type="GO" id="GO:0004692">
    <property type="term" value="F:cGMP-dependent protein kinase activity"/>
    <property type="evidence" value="ECO:0007669"/>
    <property type="project" value="UniProtKB-EC"/>
</dbReference>
<dbReference type="PROSITE" id="PS00888">
    <property type="entry name" value="CNMP_BINDING_1"/>
    <property type="match status" value="1"/>
</dbReference>
<dbReference type="SMART" id="SM00100">
    <property type="entry name" value="cNMP"/>
    <property type="match status" value="3"/>
</dbReference>
<dbReference type="InterPro" id="IPR011009">
    <property type="entry name" value="Kinase-like_dom_sf"/>
</dbReference>
<keyword evidence="12 18" id="KW-0067">ATP-binding</keyword>
<evidence type="ECO:0000256" key="3">
    <source>
        <dbReference type="ARBA" id="ARBA00012428"/>
    </source>
</evidence>
<evidence type="ECO:0000256" key="13">
    <source>
        <dbReference type="ARBA" id="ARBA00022842"/>
    </source>
</evidence>
<dbReference type="PANTHER" id="PTHR24353">
    <property type="entry name" value="CYCLIC NUCLEOTIDE-DEPENDENT PROTEIN KINASE"/>
    <property type="match status" value="1"/>
</dbReference>
<feature type="region of interest" description="Disordered" evidence="19">
    <location>
        <begin position="417"/>
        <end position="459"/>
    </location>
</feature>
<dbReference type="InterPro" id="IPR000595">
    <property type="entry name" value="cNMP-bd_dom"/>
</dbReference>
<dbReference type="Gene3D" id="1.10.510.10">
    <property type="entry name" value="Transferase(Phosphotransferase) domain 1"/>
    <property type="match status" value="1"/>
</dbReference>
<dbReference type="GO" id="GO:0005952">
    <property type="term" value="C:cAMP-dependent protein kinase complex"/>
    <property type="evidence" value="ECO:0007669"/>
    <property type="project" value="TreeGrafter"/>
</dbReference>
<dbReference type="GO" id="GO:0005524">
    <property type="term" value="F:ATP binding"/>
    <property type="evidence" value="ECO:0007669"/>
    <property type="project" value="UniProtKB-UniRule"/>
</dbReference>
<dbReference type="InterPro" id="IPR018490">
    <property type="entry name" value="cNMP-bd_dom_sf"/>
</dbReference>
<evidence type="ECO:0000313" key="23">
    <source>
        <dbReference type="EMBL" id="CAD9673014.1"/>
    </source>
</evidence>
<feature type="domain" description="AGC-kinase C-terminal" evidence="22">
    <location>
        <begin position="797"/>
        <end position="855"/>
    </location>
</feature>
<comment type="cofactor">
    <cofactor evidence="1">
        <name>Mg(2+)</name>
        <dbReference type="ChEBI" id="CHEBI:18420"/>
    </cofactor>
</comment>
<feature type="domain" description="Protein kinase" evidence="20">
    <location>
        <begin position="534"/>
        <end position="796"/>
    </location>
</feature>
<dbReference type="SUPFAM" id="SSF56112">
    <property type="entry name" value="Protein kinase-like (PK-like)"/>
    <property type="match status" value="1"/>
</dbReference>
<reference evidence="23" key="1">
    <citation type="submission" date="2021-01" db="EMBL/GenBank/DDBJ databases">
        <authorList>
            <person name="Corre E."/>
            <person name="Pelletier E."/>
            <person name="Niang G."/>
            <person name="Scheremetjew M."/>
            <person name="Finn R."/>
            <person name="Kale V."/>
            <person name="Holt S."/>
            <person name="Cochrane G."/>
            <person name="Meng A."/>
            <person name="Brown T."/>
            <person name="Cohen L."/>
        </authorList>
    </citation>
    <scope>NUCLEOTIDE SEQUENCE</scope>
    <source>
        <strain evidence="23">NY070348D</strain>
    </source>
</reference>
<dbReference type="PROSITE" id="PS50011">
    <property type="entry name" value="PROTEIN_KINASE_DOM"/>
    <property type="match status" value="1"/>
</dbReference>
<evidence type="ECO:0000256" key="10">
    <source>
        <dbReference type="ARBA" id="ARBA00022741"/>
    </source>
</evidence>